<organism evidence="2 3">
    <name type="scientific">Protopolystoma xenopodis</name>
    <dbReference type="NCBI Taxonomy" id="117903"/>
    <lineage>
        <taxon>Eukaryota</taxon>
        <taxon>Metazoa</taxon>
        <taxon>Spiralia</taxon>
        <taxon>Lophotrochozoa</taxon>
        <taxon>Platyhelminthes</taxon>
        <taxon>Monogenea</taxon>
        <taxon>Polyopisthocotylea</taxon>
        <taxon>Polystomatidea</taxon>
        <taxon>Polystomatidae</taxon>
        <taxon>Protopolystoma</taxon>
    </lineage>
</organism>
<reference evidence="2" key="1">
    <citation type="submission" date="2018-11" db="EMBL/GenBank/DDBJ databases">
        <authorList>
            <consortium name="Pathogen Informatics"/>
        </authorList>
    </citation>
    <scope>NUCLEOTIDE SEQUENCE</scope>
</reference>
<name>A0A3S5AGF0_9PLAT</name>
<gene>
    <name evidence="2" type="ORF">PXEA_LOCUS13207</name>
</gene>
<proteinExistence type="predicted"/>
<evidence type="ECO:0000313" key="3">
    <source>
        <dbReference type="Proteomes" id="UP000784294"/>
    </source>
</evidence>
<protein>
    <submittedName>
        <fullName evidence="2">Uncharacterized protein</fullName>
    </submittedName>
</protein>
<dbReference type="AlphaFoldDB" id="A0A3S5AGF0"/>
<dbReference type="Proteomes" id="UP000784294">
    <property type="component" value="Unassembled WGS sequence"/>
</dbReference>
<evidence type="ECO:0000313" key="2">
    <source>
        <dbReference type="EMBL" id="VEL19767.1"/>
    </source>
</evidence>
<evidence type="ECO:0000256" key="1">
    <source>
        <dbReference type="SAM" id="MobiDB-lite"/>
    </source>
</evidence>
<keyword evidence="3" id="KW-1185">Reference proteome</keyword>
<dbReference type="EMBL" id="CAAALY010043176">
    <property type="protein sequence ID" value="VEL19767.1"/>
    <property type="molecule type" value="Genomic_DNA"/>
</dbReference>
<accession>A0A3S5AGF0</accession>
<sequence>MAAQIQTAPFSSALQEAYFVAVTTPSSEVHEPTEGPPAGLGGRYTPAARAHPGELMVKRRSGALVEKHRVQW</sequence>
<feature type="region of interest" description="Disordered" evidence="1">
    <location>
        <begin position="25"/>
        <end position="47"/>
    </location>
</feature>
<comment type="caution">
    <text evidence="2">The sequence shown here is derived from an EMBL/GenBank/DDBJ whole genome shotgun (WGS) entry which is preliminary data.</text>
</comment>